<evidence type="ECO:0000256" key="3">
    <source>
        <dbReference type="SAM" id="MobiDB-lite"/>
    </source>
</evidence>
<dbReference type="EMBL" id="RHLQ01000006">
    <property type="protein sequence ID" value="RND00676.1"/>
    <property type="molecule type" value="Genomic_DNA"/>
</dbReference>
<dbReference type="RefSeq" id="WP_122971069.1">
    <property type="nucleotide sequence ID" value="NZ_RHLQ01000006.1"/>
</dbReference>
<dbReference type="GO" id="GO:0044780">
    <property type="term" value="P:bacterial-type flagellum assembly"/>
    <property type="evidence" value="ECO:0007669"/>
    <property type="project" value="InterPro"/>
</dbReference>
<keyword evidence="4" id="KW-0969">Cilium</keyword>
<accession>A0A3M8HDX9</accession>
<comment type="caution">
    <text evidence="4">The sequence shown here is derived from an EMBL/GenBank/DDBJ whole genome shotgun (WGS) entry which is preliminary data.</text>
</comment>
<dbReference type="InterPro" id="IPR036679">
    <property type="entry name" value="FlgN-like_sf"/>
</dbReference>
<keyword evidence="1" id="KW-1005">Bacterial flagellum biogenesis</keyword>
<dbReference type="AlphaFoldDB" id="A0A3M8HDX9"/>
<name>A0A3M8HDX9_9BACI</name>
<keyword evidence="2" id="KW-0175">Coiled coil</keyword>
<evidence type="ECO:0000313" key="4">
    <source>
        <dbReference type="EMBL" id="RND00676.1"/>
    </source>
</evidence>
<evidence type="ECO:0000256" key="2">
    <source>
        <dbReference type="SAM" id="Coils"/>
    </source>
</evidence>
<dbReference type="OrthoDB" id="2381500at2"/>
<dbReference type="InterPro" id="IPR007809">
    <property type="entry name" value="FlgN-like"/>
</dbReference>
<dbReference type="Pfam" id="PF05130">
    <property type="entry name" value="FlgN"/>
    <property type="match status" value="1"/>
</dbReference>
<protein>
    <submittedName>
        <fullName evidence="4">Flagellar protein FlgN</fullName>
    </submittedName>
</protein>
<evidence type="ECO:0000313" key="5">
    <source>
        <dbReference type="Proteomes" id="UP000279909"/>
    </source>
</evidence>
<dbReference type="Proteomes" id="UP000279909">
    <property type="component" value="Unassembled WGS sequence"/>
</dbReference>
<keyword evidence="4" id="KW-0966">Cell projection</keyword>
<keyword evidence="4" id="KW-0282">Flagellum</keyword>
<gene>
    <name evidence="4" type="ORF">EC501_04335</name>
</gene>
<reference evidence="4 5" key="1">
    <citation type="journal article" date="2014" name="Int. J. Syst. Evol. Microbiol.">
        <title>Lysinibacillus halotolerans sp. nov., isolated from saline-alkaline soil.</title>
        <authorList>
            <person name="Kong D."/>
            <person name="Wang Y."/>
            <person name="Zhao B."/>
            <person name="Li Y."/>
            <person name="Song J."/>
            <person name="Zhai Y."/>
            <person name="Zhang C."/>
            <person name="Wang H."/>
            <person name="Chen X."/>
            <person name="Zhao B."/>
            <person name="Ruan Z."/>
        </authorList>
    </citation>
    <scope>NUCLEOTIDE SEQUENCE [LARGE SCALE GENOMIC DNA]</scope>
    <source>
        <strain evidence="4 5">MCCC 1A12703</strain>
    </source>
</reference>
<keyword evidence="5" id="KW-1185">Reference proteome</keyword>
<organism evidence="4 5">
    <name type="scientific">Lysinibacillus halotolerans</name>
    <dbReference type="NCBI Taxonomy" id="1368476"/>
    <lineage>
        <taxon>Bacteria</taxon>
        <taxon>Bacillati</taxon>
        <taxon>Bacillota</taxon>
        <taxon>Bacilli</taxon>
        <taxon>Bacillales</taxon>
        <taxon>Bacillaceae</taxon>
        <taxon>Lysinibacillus</taxon>
    </lineage>
</organism>
<feature type="coiled-coil region" evidence="2">
    <location>
        <begin position="87"/>
        <end position="114"/>
    </location>
</feature>
<evidence type="ECO:0000256" key="1">
    <source>
        <dbReference type="ARBA" id="ARBA00022795"/>
    </source>
</evidence>
<sequence length="166" mass="19156">MSLQSIISVLEKLEKMHKSLFELAIQKTEIVKKGDMDELDTMLKNEQSHIAAIEQLEQQRQQLVMDYLDAKGIVYADTPTVLDVIEAADLEQEREQLKSVRQRLMAVIDDLRKQNDLNQKLVFQSLQFVHMTLDMMRPNQEQMNYSGKASNTNNPLSKKSLFDSQA</sequence>
<dbReference type="Gene3D" id="1.20.58.300">
    <property type="entry name" value="FlgN-like"/>
    <property type="match status" value="1"/>
</dbReference>
<feature type="region of interest" description="Disordered" evidence="3">
    <location>
        <begin position="143"/>
        <end position="166"/>
    </location>
</feature>
<dbReference type="SUPFAM" id="SSF140566">
    <property type="entry name" value="FlgN-like"/>
    <property type="match status" value="1"/>
</dbReference>
<proteinExistence type="predicted"/>